<proteinExistence type="predicted"/>
<dbReference type="InterPro" id="IPR019734">
    <property type="entry name" value="TPR_rpt"/>
</dbReference>
<evidence type="ECO:0000256" key="4">
    <source>
        <dbReference type="PROSITE-ProRule" id="PRU00339"/>
    </source>
</evidence>
<sequence length="643" mass="71176">MKLLTTIFAFCLVFVVNGQNLSTSSKKAEKFFNNATTLFQQGENSAAIEDLEKALKADGGFLEAMLLMADIYNETKADSLQIVYLEKALALESEHTAKINYVLGNASFRIGEYQKALDAYQAFINLASSNHPFYENAQAKIQDCQFAISLYKRAVEMDAVSLGDKVNSEYNDYWPSLTVDGKILVFTRLNPASGAASLRYQEDFYMSANEQGVWLESQPMQAINTPNNEGAQSISADGKLLFFTACSRSDGYGSCDIYYSRNRSGRWSIPQNAGEPVNSGAWESQPSISANGEYLYFATNRKGGKGGMDIWRCRLNGFSSSGGPQWSEPENLGDSINTTGNETSPFIHADGTTLYFASDTHPGLGGSDIFFARLTGDSCWQKPENMGYPINTHNDEQGLIVNAAGLTAYFASDRPGSQGLDLYQFELYPAVRPTPVSYVQGRVFDDSTRQALCAHIELIDLDSNELVAKTESCWELGEFLMCLPIGKEYAFNVSKDGYLFHSENFALKQLREVEDPILLDIPLSAIEIGKATVLRNIFFESGKYTLLSQSKAELDKLVEFLGNNSQVNIEIGGHTDSIGSAEMNQELSENRARSVYDYLVENGVEQGRLSFYGYGFTVPVATNETEQGRAENRRTEFKIISTK</sequence>
<dbReference type="AlphaFoldDB" id="A0A0L8V774"/>
<dbReference type="Proteomes" id="UP000036958">
    <property type="component" value="Unassembled WGS sequence"/>
</dbReference>
<dbReference type="GO" id="GO:0009279">
    <property type="term" value="C:cell outer membrane"/>
    <property type="evidence" value="ECO:0007669"/>
    <property type="project" value="UniProtKB-SubCell"/>
</dbReference>
<feature type="signal peptide" evidence="6">
    <location>
        <begin position="1"/>
        <end position="18"/>
    </location>
</feature>
<dbReference type="PROSITE" id="PS51123">
    <property type="entry name" value="OMPA_2"/>
    <property type="match status" value="1"/>
</dbReference>
<keyword evidence="4" id="KW-0802">TPR repeat</keyword>
<dbReference type="STRING" id="1409788.NC99_29940"/>
<comment type="caution">
    <text evidence="8">The sequence shown here is derived from an EMBL/GenBank/DDBJ whole genome shotgun (WGS) entry which is preliminary data.</text>
</comment>
<feature type="chain" id="PRO_5005591170" description="OmpA-like domain-containing protein" evidence="6">
    <location>
        <begin position="19"/>
        <end position="643"/>
    </location>
</feature>
<dbReference type="InterPro" id="IPR006664">
    <property type="entry name" value="OMP_bac"/>
</dbReference>
<feature type="repeat" description="TPR" evidence="4">
    <location>
        <begin position="97"/>
        <end position="130"/>
    </location>
</feature>
<dbReference type="PRINTS" id="PR01021">
    <property type="entry name" value="OMPADOMAIN"/>
</dbReference>
<evidence type="ECO:0000313" key="9">
    <source>
        <dbReference type="Proteomes" id="UP000036958"/>
    </source>
</evidence>
<dbReference type="Gene3D" id="2.120.10.30">
    <property type="entry name" value="TolB, C-terminal domain"/>
    <property type="match status" value="1"/>
</dbReference>
<comment type="subcellular location">
    <subcellularLocation>
        <location evidence="1">Cell outer membrane</location>
    </subcellularLocation>
</comment>
<dbReference type="PROSITE" id="PS50005">
    <property type="entry name" value="TPR"/>
    <property type="match status" value="1"/>
</dbReference>
<dbReference type="OrthoDB" id="1110381at2"/>
<dbReference type="InterPro" id="IPR011990">
    <property type="entry name" value="TPR-like_helical_dom_sf"/>
</dbReference>
<dbReference type="Pfam" id="PF07676">
    <property type="entry name" value="PD40"/>
    <property type="match status" value="4"/>
</dbReference>
<dbReference type="RefSeq" id="WP_053184682.1">
    <property type="nucleotide sequence ID" value="NZ_LGIA01000170.1"/>
</dbReference>
<evidence type="ECO:0000313" key="8">
    <source>
        <dbReference type="EMBL" id="KOH44188.1"/>
    </source>
</evidence>
<organism evidence="8 9">
    <name type="scientific">Sunxiuqinia dokdonensis</name>
    <dbReference type="NCBI Taxonomy" id="1409788"/>
    <lineage>
        <taxon>Bacteria</taxon>
        <taxon>Pseudomonadati</taxon>
        <taxon>Bacteroidota</taxon>
        <taxon>Bacteroidia</taxon>
        <taxon>Marinilabiliales</taxon>
        <taxon>Prolixibacteraceae</taxon>
        <taxon>Sunxiuqinia</taxon>
    </lineage>
</organism>
<dbReference type="SUPFAM" id="SSF82171">
    <property type="entry name" value="DPP6 N-terminal domain-like"/>
    <property type="match status" value="1"/>
</dbReference>
<dbReference type="EMBL" id="LGIA01000170">
    <property type="protein sequence ID" value="KOH44188.1"/>
    <property type="molecule type" value="Genomic_DNA"/>
</dbReference>
<dbReference type="SMART" id="SM00028">
    <property type="entry name" value="TPR"/>
    <property type="match status" value="3"/>
</dbReference>
<dbReference type="PANTHER" id="PTHR30329:SF21">
    <property type="entry name" value="LIPOPROTEIN YIAD-RELATED"/>
    <property type="match status" value="1"/>
</dbReference>
<gene>
    <name evidence="8" type="ORF">NC99_29940</name>
</gene>
<dbReference type="Gene3D" id="3.30.1330.60">
    <property type="entry name" value="OmpA-like domain"/>
    <property type="match status" value="1"/>
</dbReference>
<feature type="domain" description="OmpA-like" evidence="7">
    <location>
        <begin position="530"/>
        <end position="643"/>
    </location>
</feature>
<keyword evidence="9" id="KW-1185">Reference proteome</keyword>
<dbReference type="CDD" id="cd07185">
    <property type="entry name" value="OmpA_C-like"/>
    <property type="match status" value="1"/>
</dbReference>
<accession>A0A0L8V774</accession>
<name>A0A0L8V774_9BACT</name>
<protein>
    <recommendedName>
        <fullName evidence="7">OmpA-like domain-containing protein</fullName>
    </recommendedName>
</protein>
<dbReference type="Pfam" id="PF00691">
    <property type="entry name" value="OmpA"/>
    <property type="match status" value="1"/>
</dbReference>
<evidence type="ECO:0000259" key="7">
    <source>
        <dbReference type="PROSITE" id="PS51123"/>
    </source>
</evidence>
<keyword evidence="3" id="KW-0998">Cell outer membrane</keyword>
<evidence type="ECO:0000256" key="1">
    <source>
        <dbReference type="ARBA" id="ARBA00004442"/>
    </source>
</evidence>
<dbReference type="InterPro" id="IPR011659">
    <property type="entry name" value="WD40"/>
</dbReference>
<keyword evidence="6" id="KW-0732">Signal</keyword>
<dbReference type="InterPro" id="IPR011042">
    <property type="entry name" value="6-blade_b-propeller_TolB-like"/>
</dbReference>
<dbReference type="SUPFAM" id="SSF103088">
    <property type="entry name" value="OmpA-like"/>
    <property type="match status" value="1"/>
</dbReference>
<evidence type="ECO:0000256" key="5">
    <source>
        <dbReference type="PROSITE-ProRule" id="PRU00473"/>
    </source>
</evidence>
<evidence type="ECO:0000256" key="2">
    <source>
        <dbReference type="ARBA" id="ARBA00023136"/>
    </source>
</evidence>
<keyword evidence="2 5" id="KW-0472">Membrane</keyword>
<dbReference type="InterPro" id="IPR006665">
    <property type="entry name" value="OmpA-like"/>
</dbReference>
<dbReference type="InterPro" id="IPR036737">
    <property type="entry name" value="OmpA-like_sf"/>
</dbReference>
<evidence type="ECO:0000256" key="3">
    <source>
        <dbReference type="ARBA" id="ARBA00023237"/>
    </source>
</evidence>
<reference evidence="9" key="1">
    <citation type="submission" date="2015-07" db="EMBL/GenBank/DDBJ databases">
        <title>Genome sequencing of Sunxiuqinia dokdonensis strain SK.</title>
        <authorList>
            <person name="Ahn S."/>
            <person name="Kim B.-C."/>
        </authorList>
    </citation>
    <scope>NUCLEOTIDE SEQUENCE [LARGE SCALE GENOMIC DNA]</scope>
    <source>
        <strain evidence="9">SK</strain>
    </source>
</reference>
<evidence type="ECO:0000256" key="6">
    <source>
        <dbReference type="SAM" id="SignalP"/>
    </source>
</evidence>
<dbReference type="SUPFAM" id="SSF48452">
    <property type="entry name" value="TPR-like"/>
    <property type="match status" value="1"/>
</dbReference>
<dbReference type="PANTHER" id="PTHR30329">
    <property type="entry name" value="STATOR ELEMENT OF FLAGELLAR MOTOR COMPLEX"/>
    <property type="match status" value="1"/>
</dbReference>
<dbReference type="PATRIC" id="fig|1409788.3.peg.3080"/>
<dbReference type="Gene3D" id="1.25.40.10">
    <property type="entry name" value="Tetratricopeptide repeat domain"/>
    <property type="match status" value="1"/>
</dbReference>
<dbReference type="InterPro" id="IPR050330">
    <property type="entry name" value="Bact_OuterMem_StrucFunc"/>
</dbReference>